<proteinExistence type="predicted"/>
<reference evidence="3" key="1">
    <citation type="submission" date="2016-11" db="UniProtKB">
        <authorList>
            <consortium name="WormBaseParasite"/>
        </authorList>
    </citation>
    <scope>IDENTIFICATION</scope>
</reference>
<dbReference type="SUPFAM" id="SSF81321">
    <property type="entry name" value="Family A G protein-coupled receptor-like"/>
    <property type="match status" value="1"/>
</dbReference>
<evidence type="ECO:0000313" key="2">
    <source>
        <dbReference type="Proteomes" id="UP000095284"/>
    </source>
</evidence>
<dbReference type="InterPro" id="IPR019422">
    <property type="entry name" value="7TM_GPCR_serpentine_rcpt_Srh"/>
</dbReference>
<dbReference type="PANTHER" id="PTHR22943:SF248">
    <property type="entry name" value="SEVEN TM RECEPTOR"/>
    <property type="match status" value="1"/>
</dbReference>
<dbReference type="WBParaSite" id="BXY_0941100.1">
    <property type="protein sequence ID" value="BXY_0941100.1"/>
    <property type="gene ID" value="BXY_0941100"/>
</dbReference>
<dbReference type="InterPro" id="IPR019428">
    <property type="entry name" value="7TM_GPCR_serpentine_rcpt_Str"/>
</dbReference>
<keyword evidence="1" id="KW-0812">Transmembrane</keyword>
<organism evidence="2 3">
    <name type="scientific">Bursaphelenchus xylophilus</name>
    <name type="common">Pinewood nematode worm</name>
    <name type="synonym">Aphelenchoides xylophilus</name>
    <dbReference type="NCBI Taxonomy" id="6326"/>
    <lineage>
        <taxon>Eukaryota</taxon>
        <taxon>Metazoa</taxon>
        <taxon>Ecdysozoa</taxon>
        <taxon>Nematoda</taxon>
        <taxon>Chromadorea</taxon>
        <taxon>Rhabditida</taxon>
        <taxon>Tylenchina</taxon>
        <taxon>Tylenchomorpha</taxon>
        <taxon>Aphelenchoidea</taxon>
        <taxon>Aphelenchoididae</taxon>
        <taxon>Bursaphelenchus</taxon>
    </lineage>
</organism>
<dbReference type="AlphaFoldDB" id="A0A1I7S8R6"/>
<dbReference type="Pfam" id="PF10326">
    <property type="entry name" value="7TM_GPCR_Str"/>
    <property type="match status" value="1"/>
</dbReference>
<feature type="transmembrane region" description="Helical" evidence="1">
    <location>
        <begin position="219"/>
        <end position="245"/>
    </location>
</feature>
<dbReference type="Pfam" id="PF10318">
    <property type="entry name" value="7TM_GPCR_Srh"/>
    <property type="match status" value="1"/>
</dbReference>
<sequence length="357" mass="39579">MQRQITLTLTAQSIIPVLLVALPYLIGIFNLHNGGNKSGSLSLMSVSLNSIPLVNPVSTIILVKSYRNIALRALGIDRNSISTSRVSRSTSIKGILILNFEGPLPQLVASFGWLPDGKLAYFLIPEFFCQIGTLCYCFVPFTYRYFHIVRNKTLNQLQFCLLIAFYLAPSTILSISLPILSSLAFDELTEYVGVGDPQCLRRIPMFNPDFVVTEPIRTISYGFTSVLSLIFAFPPLLIYCVVRIFQKLNADVQKSSTMGSKMQRQVTVALTSQSVVPILFVAIPFFLGIFNHKTMGSFSVMSISINLIPLVNPISTIILVKDYRQTIARAFGIEKHLQSIHRVSVFSSKGSFTGTST</sequence>
<feature type="transmembrane region" description="Helical" evidence="1">
    <location>
        <begin position="296"/>
        <end position="320"/>
    </location>
</feature>
<name>A0A1I7S8R6_BURXY</name>
<evidence type="ECO:0000313" key="3">
    <source>
        <dbReference type="WBParaSite" id="BXY_0941100.1"/>
    </source>
</evidence>
<feature type="transmembrane region" description="Helical" evidence="1">
    <location>
        <begin position="7"/>
        <end position="29"/>
    </location>
</feature>
<feature type="transmembrane region" description="Helical" evidence="1">
    <location>
        <begin position="120"/>
        <end position="139"/>
    </location>
</feature>
<keyword evidence="1" id="KW-0472">Membrane</keyword>
<dbReference type="PANTHER" id="PTHR22943">
    <property type="entry name" value="7-TRANSMEMBRANE DOMAIN RECEPTOR C.ELEGANS"/>
    <property type="match status" value="1"/>
</dbReference>
<accession>A0A1I7S8R6</accession>
<feature type="transmembrane region" description="Helical" evidence="1">
    <location>
        <begin position="159"/>
        <end position="180"/>
    </location>
</feature>
<dbReference type="Proteomes" id="UP000095284">
    <property type="component" value="Unplaced"/>
</dbReference>
<feature type="transmembrane region" description="Helical" evidence="1">
    <location>
        <begin position="266"/>
        <end position="290"/>
    </location>
</feature>
<evidence type="ECO:0000256" key="1">
    <source>
        <dbReference type="SAM" id="Phobius"/>
    </source>
</evidence>
<keyword evidence="1" id="KW-1133">Transmembrane helix</keyword>
<protein>
    <submittedName>
        <fullName evidence="3">G_PROTEIN_RECEP_F1_2 domain-containing protein</fullName>
    </submittedName>
</protein>